<dbReference type="Pfam" id="PF07949">
    <property type="entry name" value="YbbR"/>
    <property type="match status" value="3"/>
</dbReference>
<dbReference type="PATRIC" id="fig|1195236.3.peg.5382"/>
<dbReference type="InterPro" id="IPR053154">
    <property type="entry name" value="c-di-AMP_regulator"/>
</dbReference>
<dbReference type="EMBL" id="AORV01000072">
    <property type="protein sequence ID" value="EMS69123.1"/>
    <property type="molecule type" value="Genomic_DNA"/>
</dbReference>
<proteinExistence type="predicted"/>
<dbReference type="Gene3D" id="2.170.120.40">
    <property type="entry name" value="YbbR-like domain"/>
    <property type="match status" value="2"/>
</dbReference>
<accession>S0FKS1</accession>
<dbReference type="AlphaFoldDB" id="S0FKS1"/>
<dbReference type="STRING" id="1195236.CTER_5245"/>
<evidence type="ECO:0000313" key="2">
    <source>
        <dbReference type="EMBL" id="EMS69123.1"/>
    </source>
</evidence>
<evidence type="ECO:0008006" key="4">
    <source>
        <dbReference type="Google" id="ProtNLM"/>
    </source>
</evidence>
<dbReference type="PANTHER" id="PTHR37804">
    <property type="entry name" value="CDAA REGULATORY PROTEIN CDAR"/>
    <property type="match status" value="1"/>
</dbReference>
<dbReference type="RefSeq" id="WP_004630842.1">
    <property type="nucleotide sequence ID" value="NZ_AORV01000072.1"/>
</dbReference>
<organism evidence="2 3">
    <name type="scientific">Ruminiclostridium cellobioparum subsp. termitidis CT1112</name>
    <dbReference type="NCBI Taxonomy" id="1195236"/>
    <lineage>
        <taxon>Bacteria</taxon>
        <taxon>Bacillati</taxon>
        <taxon>Bacillota</taxon>
        <taxon>Clostridia</taxon>
        <taxon>Eubacteriales</taxon>
        <taxon>Oscillospiraceae</taxon>
        <taxon>Ruminiclostridium</taxon>
    </lineage>
</organism>
<dbReference type="eggNOG" id="COG4856">
    <property type="taxonomic scope" value="Bacteria"/>
</dbReference>
<keyword evidence="3" id="KW-1185">Reference proteome</keyword>
<feature type="transmembrane region" description="Helical" evidence="1">
    <location>
        <begin position="9"/>
        <end position="26"/>
    </location>
</feature>
<dbReference type="InterPro" id="IPR012505">
    <property type="entry name" value="YbbR"/>
</dbReference>
<dbReference type="Gene3D" id="2.170.120.30">
    <property type="match status" value="2"/>
</dbReference>
<protein>
    <recommendedName>
        <fullName evidence="4">YbbR-like protein</fullName>
    </recommendedName>
</protein>
<evidence type="ECO:0000313" key="3">
    <source>
        <dbReference type="Proteomes" id="UP000014155"/>
    </source>
</evidence>
<dbReference type="PANTHER" id="PTHR37804:SF1">
    <property type="entry name" value="CDAA REGULATORY PROTEIN CDAR"/>
    <property type="match status" value="1"/>
</dbReference>
<comment type="caution">
    <text evidence="2">The sequence shown here is derived from an EMBL/GenBank/DDBJ whole genome shotgun (WGS) entry which is preliminary data.</text>
</comment>
<evidence type="ECO:0000256" key="1">
    <source>
        <dbReference type="SAM" id="Phobius"/>
    </source>
</evidence>
<keyword evidence="1" id="KW-0472">Membrane</keyword>
<reference evidence="2 3" key="1">
    <citation type="journal article" date="2013" name="Genome Announc.">
        <title>Draft Genome Sequence of the Cellulolytic, Mesophilic, Anaerobic Bacterium Clostridium termitidis Strain CT1112 (DSM 5398).</title>
        <authorList>
            <person name="Lal S."/>
            <person name="Ramachandran U."/>
            <person name="Zhang X."/>
            <person name="Munir R."/>
            <person name="Sparling R."/>
            <person name="Levin D.B."/>
        </authorList>
    </citation>
    <scope>NUCLEOTIDE SEQUENCE [LARGE SCALE GENOMIC DNA]</scope>
    <source>
        <strain evidence="2 3">CT1112</strain>
    </source>
</reference>
<gene>
    <name evidence="2" type="ORF">CTER_5245</name>
</gene>
<sequence length="404" mass="44543">MKEFFKKDLTLKIFSILFAVFLWFAINPVKTNYYTVPLTIINEESLRAKGLVLNSKAFPEKYVTISVRDRVDVLDRIKDTDFEVTLDLKNVNSVNDKVVPIDSPVYLGRENISETNMELKPKSVTLDLGKIEENPFIVQVETSGKLPADYEIISKTATPDTVSIQALDSVLGTVGSVKAYVDVTGLNKTLEVKKEVKVYDKKGIEIPELGKKISVDIKIEVGKRVPVIPIISGNPDKDYIEGSYSVKPDNVLITGDHTLLQKVNEIKTAPVSLDNMTKSFTAPIILQLPEGIRLVDSTREVNVSVEIIPLSERTIDVPVSSISIEGRKTEDALLNYEIVSPVTVKLKGRIEDVNSVSVQQLTAAIDVDGLDEGTHTVPLKVTLPGNVTQVGETQVQLKITKGTE</sequence>
<keyword evidence="1" id="KW-0812">Transmembrane</keyword>
<name>S0FKS1_RUMCE</name>
<dbReference type="Proteomes" id="UP000014155">
    <property type="component" value="Unassembled WGS sequence"/>
</dbReference>
<keyword evidence="1" id="KW-1133">Transmembrane helix</keyword>